<dbReference type="EC" id="4.2.1.130" evidence="1"/>
<accession>A0A0A1NUG1</accession>
<dbReference type="Pfam" id="PF01965">
    <property type="entry name" value="DJ-1_PfpI"/>
    <property type="match status" value="1"/>
</dbReference>
<evidence type="ECO:0000256" key="2">
    <source>
        <dbReference type="ARBA" id="ARBA00048082"/>
    </source>
</evidence>
<dbReference type="OMA" id="KATCYPG"/>
<evidence type="ECO:0000256" key="1">
    <source>
        <dbReference type="ARBA" id="ARBA00013134"/>
    </source>
</evidence>
<reference evidence="4 5" key="1">
    <citation type="journal article" date="2016" name="Proc. Natl. Acad. Sci. U.S.A.">
        <title>Lipid metabolic changes in an early divergent fungus govern the establishment of a mutualistic symbiosis with endobacteria.</title>
        <authorList>
            <person name="Lastovetsky O.A."/>
            <person name="Gaspar M.L."/>
            <person name="Mondo S.J."/>
            <person name="LaButti K.M."/>
            <person name="Sandor L."/>
            <person name="Grigoriev I.V."/>
            <person name="Henry S.A."/>
            <person name="Pawlowska T.E."/>
        </authorList>
    </citation>
    <scope>NUCLEOTIDE SEQUENCE [LARGE SCALE GENOMIC DNA]</scope>
    <source>
        <strain evidence="4 5">ATCC 11559</strain>
    </source>
</reference>
<dbReference type="InterPro" id="IPR050325">
    <property type="entry name" value="Prot/Nucl_acid_deglycase"/>
</dbReference>
<dbReference type="PANTHER" id="PTHR48094">
    <property type="entry name" value="PROTEIN/NUCLEIC ACID DEGLYCASE DJ-1-RELATED"/>
    <property type="match status" value="1"/>
</dbReference>
<comment type="catalytic activity">
    <reaction evidence="2">
        <text>methylglyoxal + H2O = (R)-lactate + H(+)</text>
        <dbReference type="Rhea" id="RHEA:27754"/>
        <dbReference type="ChEBI" id="CHEBI:15377"/>
        <dbReference type="ChEBI" id="CHEBI:15378"/>
        <dbReference type="ChEBI" id="CHEBI:16004"/>
        <dbReference type="ChEBI" id="CHEBI:17158"/>
        <dbReference type="EC" id="4.2.1.130"/>
    </reaction>
</comment>
<dbReference type="GO" id="GO:0019172">
    <property type="term" value="F:glyoxalase III activity"/>
    <property type="evidence" value="ECO:0007669"/>
    <property type="project" value="UniProtKB-EC"/>
</dbReference>
<dbReference type="AlphaFoldDB" id="A0A0A1NUG1"/>
<dbReference type="GO" id="GO:0005634">
    <property type="term" value="C:nucleus"/>
    <property type="evidence" value="ECO:0007669"/>
    <property type="project" value="TreeGrafter"/>
</dbReference>
<proteinExistence type="predicted"/>
<dbReference type="SUPFAM" id="SSF52317">
    <property type="entry name" value="Class I glutamine amidotransferase-like"/>
    <property type="match status" value="1"/>
</dbReference>
<dbReference type="Proteomes" id="UP000242381">
    <property type="component" value="Unassembled WGS sequence"/>
</dbReference>
<organism evidence="4 5">
    <name type="scientific">Rhizopus microsporus</name>
    <dbReference type="NCBI Taxonomy" id="58291"/>
    <lineage>
        <taxon>Eukaryota</taxon>
        <taxon>Fungi</taxon>
        <taxon>Fungi incertae sedis</taxon>
        <taxon>Mucoromycota</taxon>
        <taxon>Mucoromycotina</taxon>
        <taxon>Mucoromycetes</taxon>
        <taxon>Mucorales</taxon>
        <taxon>Mucorineae</taxon>
        <taxon>Rhizopodaceae</taxon>
        <taxon>Rhizopus</taxon>
    </lineage>
</organism>
<protein>
    <recommendedName>
        <fullName evidence="1">D-lactate dehydratase</fullName>
        <ecNumber evidence="1">4.2.1.130</ecNumber>
    </recommendedName>
</protein>
<dbReference type="GO" id="GO:0006979">
    <property type="term" value="P:response to oxidative stress"/>
    <property type="evidence" value="ECO:0007669"/>
    <property type="project" value="TreeGrafter"/>
</dbReference>
<sequence length="191" mass="20643">MVHKKAIVFLTEGAEDMEFSISVDVLRRAKVEVTVVGVELNGTYATCARGIKVVPDVKFEETTFKASDYDVAIVPGGAGSAKTLSAHKGVHKLIMEFYEHSKLVAFICAGTLVAKEAGIPTHHTVTSFPSVKDKLVDAYTYSEDRVVVSDNVITSRAPGTAFLFALTIAEKLVGPEVVDTVKHDLMTMPEL</sequence>
<dbReference type="InterPro" id="IPR006287">
    <property type="entry name" value="DJ-1"/>
</dbReference>
<dbReference type="InterPro" id="IPR002818">
    <property type="entry name" value="DJ-1/PfpI"/>
</dbReference>
<dbReference type="VEuPathDB" id="FungiDB:BCV72DRAFT_337826"/>
<dbReference type="GO" id="GO:1903189">
    <property type="term" value="P:glyoxal metabolic process"/>
    <property type="evidence" value="ECO:0007669"/>
    <property type="project" value="TreeGrafter"/>
</dbReference>
<dbReference type="PANTHER" id="PTHR48094:SF12">
    <property type="entry name" value="PARKINSON DISEASE PROTEIN 7 HOMOLOG"/>
    <property type="match status" value="1"/>
</dbReference>
<gene>
    <name evidence="4" type="ORF">BCV71DRAFT_258490</name>
</gene>
<name>A0A0A1NUG1_RHIZD</name>
<dbReference type="NCBIfam" id="TIGR01383">
    <property type="entry name" value="not_thiJ"/>
    <property type="match status" value="1"/>
</dbReference>
<dbReference type="CDD" id="cd03135">
    <property type="entry name" value="GATase1_DJ-1"/>
    <property type="match status" value="1"/>
</dbReference>
<dbReference type="Gene3D" id="3.40.50.880">
    <property type="match status" value="1"/>
</dbReference>
<dbReference type="InterPro" id="IPR029062">
    <property type="entry name" value="Class_I_gatase-like"/>
</dbReference>
<evidence type="ECO:0000313" key="4">
    <source>
        <dbReference type="EMBL" id="ORE13610.1"/>
    </source>
</evidence>
<dbReference type="GO" id="GO:0005739">
    <property type="term" value="C:mitochondrion"/>
    <property type="evidence" value="ECO:0007669"/>
    <property type="project" value="TreeGrafter"/>
</dbReference>
<dbReference type="EMBL" id="KV921523">
    <property type="protein sequence ID" value="ORE13610.1"/>
    <property type="molecule type" value="Genomic_DNA"/>
</dbReference>
<evidence type="ECO:0000313" key="5">
    <source>
        <dbReference type="Proteomes" id="UP000242381"/>
    </source>
</evidence>
<feature type="domain" description="DJ-1/PfpI" evidence="3">
    <location>
        <begin position="4"/>
        <end position="170"/>
    </location>
</feature>
<evidence type="ECO:0000259" key="3">
    <source>
        <dbReference type="Pfam" id="PF01965"/>
    </source>
</evidence>